<reference evidence="9" key="2">
    <citation type="submission" date="2015-06" db="UniProtKB">
        <authorList>
            <consortium name="EnsemblMetazoa"/>
        </authorList>
    </citation>
    <scope>IDENTIFICATION</scope>
</reference>
<dbReference type="STRING" id="36166.T1GDE6"/>
<feature type="compositionally biased region" description="Low complexity" evidence="7">
    <location>
        <begin position="103"/>
        <end position="120"/>
    </location>
</feature>
<reference evidence="10" key="1">
    <citation type="submission" date="2013-02" db="EMBL/GenBank/DDBJ databases">
        <authorList>
            <person name="Hughes D."/>
        </authorList>
    </citation>
    <scope>NUCLEOTIDE SEQUENCE</scope>
    <source>
        <strain>Durham</strain>
        <strain evidence="10">NC isolate 2 -- Noor lab</strain>
    </source>
</reference>
<dbReference type="AlphaFoldDB" id="T1GDE6"/>
<dbReference type="InterPro" id="IPR012921">
    <property type="entry name" value="SPOC_C"/>
</dbReference>
<dbReference type="HOGENOM" id="CLU_1095341_0_0_1"/>
<proteinExistence type="predicted"/>
<dbReference type="Gene3D" id="2.40.290.10">
    <property type="match status" value="1"/>
</dbReference>
<dbReference type="GO" id="GO:0005634">
    <property type="term" value="C:nucleus"/>
    <property type="evidence" value="ECO:0007669"/>
    <property type="project" value="UniProtKB-SubCell"/>
</dbReference>
<dbReference type="EMBL" id="CAQQ02120454">
    <property type="status" value="NOT_ANNOTATED_CDS"/>
    <property type="molecule type" value="Genomic_DNA"/>
</dbReference>
<protein>
    <recommendedName>
        <fullName evidence="8">SPOC domain-containing protein</fullName>
    </recommendedName>
</protein>
<evidence type="ECO:0000256" key="7">
    <source>
        <dbReference type="SAM" id="MobiDB-lite"/>
    </source>
</evidence>
<dbReference type="GO" id="GO:0003723">
    <property type="term" value="F:RNA binding"/>
    <property type="evidence" value="ECO:0007669"/>
    <property type="project" value="UniProtKB-KW"/>
</dbReference>
<dbReference type="EMBL" id="CAQQ02120455">
    <property type="status" value="NOT_ANNOTATED_CDS"/>
    <property type="molecule type" value="Genomic_DNA"/>
</dbReference>
<dbReference type="PROSITE" id="PS50917">
    <property type="entry name" value="SPOC"/>
    <property type="match status" value="1"/>
</dbReference>
<feature type="compositionally biased region" description="Low complexity" evidence="7">
    <location>
        <begin position="66"/>
        <end position="76"/>
    </location>
</feature>
<feature type="region of interest" description="Disordered" evidence="7">
    <location>
        <begin position="103"/>
        <end position="122"/>
    </location>
</feature>
<keyword evidence="5" id="KW-0804">Transcription</keyword>
<keyword evidence="10" id="KW-1185">Reference proteome</keyword>
<keyword evidence="2" id="KW-0694">RNA-binding</keyword>
<accession>T1GDE6</accession>
<dbReference type="InterPro" id="IPR016194">
    <property type="entry name" value="SPOC-like_C_dom_sf"/>
</dbReference>
<dbReference type="FunFam" id="2.40.290.10:FF:000002">
    <property type="entry name" value="Spen family transcriptional repressor"/>
    <property type="match status" value="1"/>
</dbReference>
<evidence type="ECO:0000256" key="3">
    <source>
        <dbReference type="ARBA" id="ARBA00023015"/>
    </source>
</evidence>
<feature type="region of interest" description="Disordered" evidence="7">
    <location>
        <begin position="66"/>
        <end position="89"/>
    </location>
</feature>
<evidence type="ECO:0000259" key="8">
    <source>
        <dbReference type="PROSITE" id="PS50917"/>
    </source>
</evidence>
<dbReference type="CDD" id="cd21543">
    <property type="entry name" value="SPOC_SHARP"/>
    <property type="match status" value="1"/>
</dbReference>
<dbReference type="Pfam" id="PF07744">
    <property type="entry name" value="SPOC"/>
    <property type="match status" value="1"/>
</dbReference>
<keyword evidence="4" id="KW-0175">Coiled coil</keyword>
<dbReference type="SUPFAM" id="SSF100939">
    <property type="entry name" value="SPOC domain-like"/>
    <property type="match status" value="1"/>
</dbReference>
<feature type="compositionally biased region" description="Low complexity" evidence="7">
    <location>
        <begin position="42"/>
        <end position="52"/>
    </location>
</feature>
<evidence type="ECO:0000313" key="9">
    <source>
        <dbReference type="EnsemblMetazoa" id="MESCA001331-PA"/>
    </source>
</evidence>
<dbReference type="InterPro" id="IPR010912">
    <property type="entry name" value="SPOC_met"/>
</dbReference>
<keyword evidence="6" id="KW-0539">Nucleus</keyword>
<name>T1GDE6_MEGSC</name>
<feature type="region of interest" description="Disordered" evidence="7">
    <location>
        <begin position="27"/>
        <end position="52"/>
    </location>
</feature>
<evidence type="ECO:0000256" key="2">
    <source>
        <dbReference type="ARBA" id="ARBA00022884"/>
    </source>
</evidence>
<evidence type="ECO:0000256" key="6">
    <source>
        <dbReference type="ARBA" id="ARBA00023242"/>
    </source>
</evidence>
<evidence type="ECO:0000256" key="4">
    <source>
        <dbReference type="ARBA" id="ARBA00023054"/>
    </source>
</evidence>
<sequence length="254" mass="28380">MPQSIQQQQQALNAKQQQLIMQQIQKQTVYVQQQPPKPQPQQIPSSQQPQIIKQQQIHMPIPPHLIQQSAQQQQQSPHTPTKQPNVGVSVVSHQLPPNKQVVNQLQQKAAQQQQQQQQKQHPVNMGIVAPTIKPQQPPPLIGKQNVLPPHHSPHMLPGALESEHCMLLALPCGRDHNDVLQQSQNLRNGFITYLQQKMAAGIVNIPLPGSDQAAYVVHVFPSCEFSNENLERAAPDLKNRVAEIAHLLIVIATV</sequence>
<dbReference type="Proteomes" id="UP000015102">
    <property type="component" value="Unassembled WGS sequence"/>
</dbReference>
<feature type="domain" description="SPOC" evidence="8">
    <location>
        <begin position="88"/>
        <end position="254"/>
    </location>
</feature>
<evidence type="ECO:0000313" key="10">
    <source>
        <dbReference type="Proteomes" id="UP000015102"/>
    </source>
</evidence>
<comment type="subcellular location">
    <subcellularLocation>
        <location evidence="1">Nucleus</location>
    </subcellularLocation>
</comment>
<evidence type="ECO:0000256" key="1">
    <source>
        <dbReference type="ARBA" id="ARBA00004123"/>
    </source>
</evidence>
<organism evidence="9 10">
    <name type="scientific">Megaselia scalaris</name>
    <name type="common">Humpbacked fly</name>
    <name type="synonym">Phora scalaris</name>
    <dbReference type="NCBI Taxonomy" id="36166"/>
    <lineage>
        <taxon>Eukaryota</taxon>
        <taxon>Metazoa</taxon>
        <taxon>Ecdysozoa</taxon>
        <taxon>Arthropoda</taxon>
        <taxon>Hexapoda</taxon>
        <taxon>Insecta</taxon>
        <taxon>Pterygota</taxon>
        <taxon>Neoptera</taxon>
        <taxon>Endopterygota</taxon>
        <taxon>Diptera</taxon>
        <taxon>Brachycera</taxon>
        <taxon>Muscomorpha</taxon>
        <taxon>Platypezoidea</taxon>
        <taxon>Phoridae</taxon>
        <taxon>Megaseliini</taxon>
        <taxon>Megaselia</taxon>
    </lineage>
</organism>
<keyword evidence="3" id="KW-0805">Transcription regulation</keyword>
<feature type="compositionally biased region" description="Polar residues" evidence="7">
    <location>
        <begin position="77"/>
        <end position="89"/>
    </location>
</feature>
<dbReference type="EnsemblMetazoa" id="MESCA001331-RA">
    <property type="protein sequence ID" value="MESCA001331-PA"/>
    <property type="gene ID" value="MESCA001331"/>
</dbReference>
<evidence type="ECO:0000256" key="5">
    <source>
        <dbReference type="ARBA" id="ARBA00023163"/>
    </source>
</evidence>